<evidence type="ECO:0000256" key="9">
    <source>
        <dbReference type="HAMAP-Rule" id="MF_00020"/>
    </source>
</evidence>
<comment type="subunit">
    <text evidence="9">Homodimer.</text>
</comment>
<comment type="subcellular location">
    <subcellularLocation>
        <location evidence="9">Cytoplasm</location>
    </subcellularLocation>
</comment>
<dbReference type="EMBL" id="JBBKZU010000012">
    <property type="protein sequence ID" value="MEJ8814245.1"/>
    <property type="molecule type" value="Genomic_DNA"/>
</dbReference>
<dbReference type="RefSeq" id="WP_340359478.1">
    <property type="nucleotide sequence ID" value="NZ_JBBKZU010000012.1"/>
</dbReference>
<evidence type="ECO:0000313" key="11">
    <source>
        <dbReference type="EMBL" id="MEJ8814245.1"/>
    </source>
</evidence>
<accession>A0ABU8VKR3</accession>
<comment type="cofactor">
    <cofactor evidence="9">
        <name>Mg(2+)</name>
        <dbReference type="ChEBI" id="CHEBI:18420"/>
    </cofactor>
    <cofactor evidence="9">
        <name>Mn(2+)</name>
        <dbReference type="ChEBI" id="CHEBI:29035"/>
    </cofactor>
    <text evidence="9">Mg(2+). Can also accept Mn(2+).</text>
</comment>
<gene>
    <name evidence="9" type="primary">ackA</name>
    <name evidence="11" type="ORF">WKW77_24380</name>
</gene>
<proteinExistence type="inferred from homology"/>
<feature type="binding site" evidence="9">
    <location>
        <begin position="209"/>
        <end position="213"/>
    </location>
    <ligand>
        <name>ATP</name>
        <dbReference type="ChEBI" id="CHEBI:30616"/>
    </ligand>
</feature>
<dbReference type="InterPro" id="IPR023865">
    <property type="entry name" value="Aliphatic_acid_kinase_CS"/>
</dbReference>
<evidence type="ECO:0000256" key="5">
    <source>
        <dbReference type="ARBA" id="ARBA00022741"/>
    </source>
</evidence>
<evidence type="ECO:0000256" key="8">
    <source>
        <dbReference type="ARBA" id="ARBA00022842"/>
    </source>
</evidence>
<keyword evidence="7 9" id="KW-0067">ATP-binding</keyword>
<dbReference type="InterPro" id="IPR043129">
    <property type="entry name" value="ATPase_NBD"/>
</dbReference>
<evidence type="ECO:0000313" key="12">
    <source>
        <dbReference type="Proteomes" id="UP001365846"/>
    </source>
</evidence>
<feature type="site" description="Transition state stabilizer" evidence="9">
    <location>
        <position position="182"/>
    </location>
</feature>
<feature type="binding site" evidence="9">
    <location>
        <position position="17"/>
    </location>
    <ligand>
        <name>ATP</name>
        <dbReference type="ChEBI" id="CHEBI:30616"/>
    </ligand>
</feature>
<comment type="similarity">
    <text evidence="1 9 10">Belongs to the acetokinase family.</text>
</comment>
<organism evidence="11 12">
    <name type="scientific">Variovorax ureilyticus</name>
    <dbReference type="NCBI Taxonomy" id="1836198"/>
    <lineage>
        <taxon>Bacteria</taxon>
        <taxon>Pseudomonadati</taxon>
        <taxon>Pseudomonadota</taxon>
        <taxon>Betaproteobacteria</taxon>
        <taxon>Burkholderiales</taxon>
        <taxon>Comamonadaceae</taxon>
        <taxon>Variovorax</taxon>
    </lineage>
</organism>
<feature type="binding site" evidence="9">
    <location>
        <position position="94"/>
    </location>
    <ligand>
        <name>substrate</name>
    </ligand>
</feature>
<keyword evidence="12" id="KW-1185">Reference proteome</keyword>
<evidence type="ECO:0000256" key="7">
    <source>
        <dbReference type="ARBA" id="ARBA00022840"/>
    </source>
</evidence>
<dbReference type="InterPro" id="IPR004372">
    <property type="entry name" value="Ac/propionate_kinase"/>
</dbReference>
<comment type="caution">
    <text evidence="11">The sequence shown here is derived from an EMBL/GenBank/DDBJ whole genome shotgun (WGS) entry which is preliminary data.</text>
</comment>
<dbReference type="InterPro" id="IPR000890">
    <property type="entry name" value="Aliphatic_acid_kin_short-chain"/>
</dbReference>
<feature type="active site" description="Proton donor/acceptor" evidence="9">
    <location>
        <position position="151"/>
    </location>
</feature>
<dbReference type="HAMAP" id="MF_00020">
    <property type="entry name" value="Acetate_kinase"/>
    <property type="match status" value="1"/>
</dbReference>
<keyword evidence="6 9" id="KW-0418">Kinase</keyword>
<comment type="function">
    <text evidence="9">Catalyzes the formation of acetyl phosphate from acetate and ATP. Can also catalyze the reverse reaction.</text>
</comment>
<comment type="pathway">
    <text evidence="9">Metabolic intermediate biosynthesis; acetyl-CoA biosynthesis; acetyl-CoA from acetate: step 1/2.</text>
</comment>
<dbReference type="Pfam" id="PF00871">
    <property type="entry name" value="Acetate_kinase"/>
    <property type="match status" value="1"/>
</dbReference>
<evidence type="ECO:0000256" key="10">
    <source>
        <dbReference type="RuleBase" id="RU003835"/>
    </source>
</evidence>
<comment type="catalytic activity">
    <reaction evidence="9">
        <text>acetate + ATP = acetyl phosphate + ADP</text>
        <dbReference type="Rhea" id="RHEA:11352"/>
        <dbReference type="ChEBI" id="CHEBI:22191"/>
        <dbReference type="ChEBI" id="CHEBI:30089"/>
        <dbReference type="ChEBI" id="CHEBI:30616"/>
        <dbReference type="ChEBI" id="CHEBI:456216"/>
        <dbReference type="EC" id="2.7.2.1"/>
    </reaction>
</comment>
<dbReference type="PANTHER" id="PTHR21060:SF21">
    <property type="entry name" value="ACETATE KINASE"/>
    <property type="match status" value="1"/>
</dbReference>
<dbReference type="SUPFAM" id="SSF53067">
    <property type="entry name" value="Actin-like ATPase domain"/>
    <property type="match status" value="2"/>
</dbReference>
<name>A0ABU8VKR3_9BURK</name>
<dbReference type="EC" id="2.7.2.1" evidence="9"/>
<keyword evidence="3 9" id="KW-0808">Transferase</keyword>
<dbReference type="NCBIfam" id="TIGR00016">
    <property type="entry name" value="ackA"/>
    <property type="match status" value="1"/>
</dbReference>
<feature type="binding site" evidence="9">
    <location>
        <position position="380"/>
    </location>
    <ligand>
        <name>Mg(2+)</name>
        <dbReference type="ChEBI" id="CHEBI:18420"/>
    </ligand>
</feature>
<keyword evidence="8 9" id="KW-0460">Magnesium</keyword>
<feature type="binding site" evidence="9">
    <location>
        <begin position="329"/>
        <end position="333"/>
    </location>
    <ligand>
        <name>ATP</name>
        <dbReference type="ChEBI" id="CHEBI:30616"/>
    </ligand>
</feature>
<evidence type="ECO:0000256" key="2">
    <source>
        <dbReference type="ARBA" id="ARBA00022490"/>
    </source>
</evidence>
<sequence length="396" mass="42481">MKQPGILVLNAGSSSIKFLFFVEQNDDLAPVLRGQVEGLHTAPHFIARDGAGRVVDEKRWGEGTALGHQGAVAHLAAFLRAEGSNYALHAVGHRVVHGGMDHVQPERVTPDLLRSLERLVPLAPLHQPHNLAPIRLLLEHQPDLPQVACFDTAFHATNEDVARRFAIPSDLHDAGVRRYGFHGLSYEYVSAALPAHDPAAAAGKVVACHLGNGVSMCAIDGGRSVANTMGFTAVEGLPMGTRSGSLDPGVLLYLMDERKMDARAIEKLLYSQSGLLGMSGISSDMRNLLESDDPRARTAVDVFVYRIRRELGSLAAAMGGLDALVFTAGIGENSAAIRERVCRDAAWLGIELDAKANAAGGPRISTAASRTAAWVIPTNEELMIARHTRRVVEGRD</sequence>
<keyword evidence="5 9" id="KW-0547">Nucleotide-binding</keyword>
<evidence type="ECO:0000256" key="1">
    <source>
        <dbReference type="ARBA" id="ARBA00008748"/>
    </source>
</evidence>
<dbReference type="PROSITE" id="PS01076">
    <property type="entry name" value="ACETATE_KINASE_2"/>
    <property type="match status" value="1"/>
</dbReference>
<dbReference type="PROSITE" id="PS01075">
    <property type="entry name" value="ACETATE_KINASE_1"/>
    <property type="match status" value="1"/>
</dbReference>
<feature type="binding site" evidence="9">
    <location>
        <position position="10"/>
    </location>
    <ligand>
        <name>Mg(2+)</name>
        <dbReference type="ChEBI" id="CHEBI:18420"/>
    </ligand>
</feature>
<dbReference type="PRINTS" id="PR00471">
    <property type="entry name" value="ACETATEKNASE"/>
</dbReference>
<evidence type="ECO:0000256" key="6">
    <source>
        <dbReference type="ARBA" id="ARBA00022777"/>
    </source>
</evidence>
<protein>
    <recommendedName>
        <fullName evidence="9">Acetate kinase</fullName>
        <ecNumber evidence="9">2.7.2.1</ecNumber>
    </recommendedName>
    <alternativeName>
        <fullName evidence="9">Acetokinase</fullName>
    </alternativeName>
</protein>
<dbReference type="Gene3D" id="3.30.420.40">
    <property type="match status" value="2"/>
</dbReference>
<dbReference type="GO" id="GO:0008776">
    <property type="term" value="F:acetate kinase activity"/>
    <property type="evidence" value="ECO:0007669"/>
    <property type="project" value="UniProtKB-EC"/>
</dbReference>
<dbReference type="PIRSF" id="PIRSF000722">
    <property type="entry name" value="Acetate_prop_kin"/>
    <property type="match status" value="1"/>
</dbReference>
<evidence type="ECO:0000256" key="3">
    <source>
        <dbReference type="ARBA" id="ARBA00022679"/>
    </source>
</evidence>
<evidence type="ECO:0000256" key="4">
    <source>
        <dbReference type="ARBA" id="ARBA00022723"/>
    </source>
</evidence>
<dbReference type="Proteomes" id="UP001365846">
    <property type="component" value="Unassembled WGS sequence"/>
</dbReference>
<reference evidence="11 12" key="1">
    <citation type="submission" date="2024-03" db="EMBL/GenBank/DDBJ databases">
        <title>Novel species of the genus Variovorax.</title>
        <authorList>
            <person name="Liu Q."/>
            <person name="Xin Y.-H."/>
        </authorList>
    </citation>
    <scope>NUCLEOTIDE SEQUENCE [LARGE SCALE GENOMIC DNA]</scope>
    <source>
        <strain evidence="11 12">KACC 18899</strain>
    </source>
</reference>
<feature type="site" description="Transition state stabilizer" evidence="9">
    <location>
        <position position="242"/>
    </location>
</feature>
<keyword evidence="2 9" id="KW-0963">Cytoplasm</keyword>
<dbReference type="PANTHER" id="PTHR21060">
    <property type="entry name" value="ACETATE KINASE"/>
    <property type="match status" value="1"/>
</dbReference>
<feature type="binding site" evidence="9">
    <location>
        <begin position="284"/>
        <end position="286"/>
    </location>
    <ligand>
        <name>ATP</name>
        <dbReference type="ChEBI" id="CHEBI:30616"/>
    </ligand>
</feature>
<keyword evidence="4 9" id="KW-0479">Metal-binding</keyword>